<dbReference type="Pfam" id="PF00010">
    <property type="entry name" value="HLH"/>
    <property type="match status" value="1"/>
</dbReference>
<evidence type="ECO:0000256" key="1">
    <source>
        <dbReference type="ARBA" id="ARBA00004123"/>
    </source>
</evidence>
<protein>
    <recommendedName>
        <fullName evidence="6">BHLH domain-containing protein</fullName>
    </recommendedName>
</protein>
<dbReference type="Gene3D" id="4.10.280.10">
    <property type="entry name" value="Helix-loop-helix DNA-binding domain"/>
    <property type="match status" value="1"/>
</dbReference>
<accession>B8LNH5</accession>
<dbReference type="PANTHER" id="PTHR13935:SF106">
    <property type="entry name" value="ACHAETE-SCUTE COMPLEX PROTEIN T5-RELATED"/>
    <property type="match status" value="1"/>
</dbReference>
<evidence type="ECO:0000256" key="5">
    <source>
        <dbReference type="ARBA" id="ARBA00023242"/>
    </source>
</evidence>
<feature type="domain" description="BHLH" evidence="6">
    <location>
        <begin position="1"/>
        <end position="46"/>
    </location>
</feature>
<dbReference type="Pfam" id="PF22754">
    <property type="entry name" value="bHLH-TF_ACT-like_plant"/>
    <property type="match status" value="1"/>
</dbReference>
<comment type="subcellular location">
    <subcellularLocation>
        <location evidence="1">Nucleus</location>
    </subcellularLocation>
</comment>
<dbReference type="PROSITE" id="PS50888">
    <property type="entry name" value="BHLH"/>
    <property type="match status" value="1"/>
</dbReference>
<dbReference type="InterPro" id="IPR036638">
    <property type="entry name" value="HLH_DNA-bd_sf"/>
</dbReference>
<keyword evidence="5" id="KW-0539">Nucleus</keyword>
<dbReference type="PANTHER" id="PTHR13935">
    <property type="entry name" value="ACHAETE-SCUTE TRANSCRIPTION FACTOR-RELATED"/>
    <property type="match status" value="1"/>
</dbReference>
<proteinExistence type="evidence at transcript level"/>
<keyword evidence="3" id="KW-0238">DNA-binding</keyword>
<sequence length="184" mass="21195">MIERQRRKEMEVFFSRLRSLLPEENLRGKRTVSEQVLEAVNYVGHLQRKIEDLSAQREKMKVNSDQNAKVSFEKFWDNTPPFGGSDREYPAVKINSVGSGVQICMNSLEHEIVYSDILLALEEGGLEVVSAASSVINNRVYHTIHAKVFDLNTFNIHTLYQKLWHLISTHHTKIQDLRTTDARA</sequence>
<dbReference type="InterPro" id="IPR011598">
    <property type="entry name" value="bHLH_dom"/>
</dbReference>
<dbReference type="InterPro" id="IPR015660">
    <property type="entry name" value="MASH1/Ascl1a-like"/>
</dbReference>
<organism evidence="7">
    <name type="scientific">Picea sitchensis</name>
    <name type="common">Sitka spruce</name>
    <name type="synonym">Pinus sitchensis</name>
    <dbReference type="NCBI Taxonomy" id="3332"/>
    <lineage>
        <taxon>Eukaryota</taxon>
        <taxon>Viridiplantae</taxon>
        <taxon>Streptophyta</taxon>
        <taxon>Embryophyta</taxon>
        <taxon>Tracheophyta</taxon>
        <taxon>Spermatophyta</taxon>
        <taxon>Pinopsida</taxon>
        <taxon>Pinidae</taxon>
        <taxon>Conifers I</taxon>
        <taxon>Pinales</taxon>
        <taxon>Pinaceae</taxon>
        <taxon>Picea</taxon>
    </lineage>
</organism>
<dbReference type="EMBL" id="EF677379">
    <property type="protein sequence ID" value="ABR17205.1"/>
    <property type="molecule type" value="mRNA"/>
</dbReference>
<dbReference type="InterPro" id="IPR054502">
    <property type="entry name" value="bHLH-TF_ACT-like_plant"/>
</dbReference>
<reference evidence="7" key="1">
    <citation type="submission" date="2007-06" db="EMBL/GenBank/DDBJ databases">
        <title>Full length cDNA sequences from Sitka Spruce (Picea sitchensis).</title>
        <authorList>
            <person name="Ralph S.G."/>
            <person name="Chun H.E."/>
            <person name="Liao N."/>
            <person name="Ali J."/>
            <person name="Reid K."/>
            <person name="Kolosova N."/>
            <person name="Cooper N."/>
            <person name="Cullis C."/>
            <person name="Jancsik S."/>
            <person name="Moore R."/>
            <person name="Mayo M."/>
            <person name="Wagner S."/>
            <person name="Holt R.A."/>
            <person name="Jones S.J.M."/>
            <person name="Marra M.A."/>
            <person name="Ritland C.E."/>
            <person name="Ritland K."/>
            <person name="Bohlmann J."/>
        </authorList>
    </citation>
    <scope>NUCLEOTIDE SEQUENCE</scope>
    <source>
        <tissue evidence="7">Green portion of the leader tissue</tissue>
    </source>
</reference>
<dbReference type="AlphaFoldDB" id="B8LNH5"/>
<dbReference type="SUPFAM" id="SSF47459">
    <property type="entry name" value="HLH, helix-loop-helix DNA-binding domain"/>
    <property type="match status" value="1"/>
</dbReference>
<evidence type="ECO:0000259" key="6">
    <source>
        <dbReference type="PROSITE" id="PS50888"/>
    </source>
</evidence>
<dbReference type="GO" id="GO:0090575">
    <property type="term" value="C:RNA polymerase II transcription regulator complex"/>
    <property type="evidence" value="ECO:0007669"/>
    <property type="project" value="TreeGrafter"/>
</dbReference>
<dbReference type="GO" id="GO:0000981">
    <property type="term" value="F:DNA-binding transcription factor activity, RNA polymerase II-specific"/>
    <property type="evidence" value="ECO:0007669"/>
    <property type="project" value="TreeGrafter"/>
</dbReference>
<evidence type="ECO:0000313" key="7">
    <source>
        <dbReference type="EMBL" id="ABR17205.1"/>
    </source>
</evidence>
<keyword evidence="2" id="KW-0805">Transcription regulation</keyword>
<dbReference type="GO" id="GO:0046983">
    <property type="term" value="F:protein dimerization activity"/>
    <property type="evidence" value="ECO:0007669"/>
    <property type="project" value="InterPro"/>
</dbReference>
<evidence type="ECO:0000256" key="4">
    <source>
        <dbReference type="ARBA" id="ARBA00023163"/>
    </source>
</evidence>
<name>B8LNH5_PICSI</name>
<evidence type="ECO:0000256" key="2">
    <source>
        <dbReference type="ARBA" id="ARBA00023015"/>
    </source>
</evidence>
<evidence type="ECO:0000256" key="3">
    <source>
        <dbReference type="ARBA" id="ARBA00023125"/>
    </source>
</evidence>
<dbReference type="GO" id="GO:0000977">
    <property type="term" value="F:RNA polymerase II transcription regulatory region sequence-specific DNA binding"/>
    <property type="evidence" value="ECO:0007669"/>
    <property type="project" value="TreeGrafter"/>
</dbReference>
<keyword evidence="4" id="KW-0804">Transcription</keyword>